<dbReference type="RefSeq" id="WP_120105911.1">
    <property type="nucleotide sequence ID" value="NZ_RAHJ01000003.1"/>
</dbReference>
<sequence length="198" mass="21821">MQSKTTQTETQSTAALQRLLSGIDEMLGVASEMATASGKSWLAEQIEDTQFMFSRSIARESEVIDKLPASGTLAIPSQDPGQQAVNITPQMVVGDNMDAVVRTYLVASIQRKLRTAGPACAKLLVLLMSEADSYVASSVVRAHLRTNSHDDRVIKVYICRLRSELRLVGIRDAIVTGRKSYMFRKRYLAPMLTLLNEA</sequence>
<reference evidence="1 2" key="1">
    <citation type="submission" date="2018-09" db="EMBL/GenBank/DDBJ databases">
        <title>Altererythrobacter sp.Ery1 and Ery12, the genome sequencing of novel strains in genus Alterythrobacter.</title>
        <authorList>
            <person name="Cheng H."/>
            <person name="Wu Y.-H."/>
            <person name="Fang C."/>
            <person name="Xu X.-W."/>
        </authorList>
    </citation>
    <scope>NUCLEOTIDE SEQUENCE [LARGE SCALE GENOMIC DNA]</scope>
    <source>
        <strain evidence="1 2">Ery12</strain>
    </source>
</reference>
<dbReference type="GO" id="GO:0003677">
    <property type="term" value="F:DNA binding"/>
    <property type="evidence" value="ECO:0007669"/>
    <property type="project" value="InterPro"/>
</dbReference>
<gene>
    <name evidence="1" type="ORF">D6858_00320</name>
</gene>
<dbReference type="EMBL" id="RAHJ01000003">
    <property type="protein sequence ID" value="RJX71124.1"/>
    <property type="molecule type" value="Genomic_DNA"/>
</dbReference>
<dbReference type="GO" id="GO:0006355">
    <property type="term" value="P:regulation of DNA-templated transcription"/>
    <property type="evidence" value="ECO:0007669"/>
    <property type="project" value="InterPro"/>
</dbReference>
<organism evidence="1 2">
    <name type="scientific">Tsuneonella suprasediminis</name>
    <dbReference type="NCBI Taxonomy" id="2306996"/>
    <lineage>
        <taxon>Bacteria</taxon>
        <taxon>Pseudomonadati</taxon>
        <taxon>Pseudomonadota</taxon>
        <taxon>Alphaproteobacteria</taxon>
        <taxon>Sphingomonadales</taxon>
        <taxon>Erythrobacteraceae</taxon>
        <taxon>Tsuneonella</taxon>
    </lineage>
</organism>
<keyword evidence="2" id="KW-1185">Reference proteome</keyword>
<proteinExistence type="predicted"/>
<comment type="caution">
    <text evidence="1">The sequence shown here is derived from an EMBL/GenBank/DDBJ whole genome shotgun (WGS) entry which is preliminary data.</text>
</comment>
<dbReference type="OrthoDB" id="7605682at2"/>
<dbReference type="AlphaFoldDB" id="A0A419R5R1"/>
<dbReference type="InterPro" id="IPR016032">
    <property type="entry name" value="Sig_transdc_resp-reg_C-effctor"/>
</dbReference>
<dbReference type="Proteomes" id="UP000284322">
    <property type="component" value="Unassembled WGS sequence"/>
</dbReference>
<evidence type="ECO:0000313" key="1">
    <source>
        <dbReference type="EMBL" id="RJX71124.1"/>
    </source>
</evidence>
<name>A0A419R5R1_9SPHN</name>
<dbReference type="SUPFAM" id="SSF46894">
    <property type="entry name" value="C-terminal effector domain of the bipartite response regulators"/>
    <property type="match status" value="1"/>
</dbReference>
<evidence type="ECO:0000313" key="2">
    <source>
        <dbReference type="Proteomes" id="UP000284322"/>
    </source>
</evidence>
<protein>
    <submittedName>
        <fullName evidence="1">Helix-turn-helix domain-containing protein</fullName>
    </submittedName>
</protein>
<accession>A0A419R5R1</accession>